<evidence type="ECO:0000313" key="2">
    <source>
        <dbReference type="EMBL" id="KNC98005.1"/>
    </source>
</evidence>
<feature type="compositionally biased region" description="Low complexity" evidence="1">
    <location>
        <begin position="107"/>
        <end position="116"/>
    </location>
</feature>
<dbReference type="Proteomes" id="UP000053201">
    <property type="component" value="Unassembled WGS sequence"/>
</dbReference>
<organism evidence="2 3">
    <name type="scientific">Spizellomyces punctatus (strain DAOM BR117)</name>
    <dbReference type="NCBI Taxonomy" id="645134"/>
    <lineage>
        <taxon>Eukaryota</taxon>
        <taxon>Fungi</taxon>
        <taxon>Fungi incertae sedis</taxon>
        <taxon>Chytridiomycota</taxon>
        <taxon>Chytridiomycota incertae sedis</taxon>
        <taxon>Chytridiomycetes</taxon>
        <taxon>Spizellomycetales</taxon>
        <taxon>Spizellomycetaceae</taxon>
        <taxon>Spizellomyces</taxon>
    </lineage>
</organism>
<dbReference type="EMBL" id="KQ257461">
    <property type="protein sequence ID" value="KNC98005.1"/>
    <property type="molecule type" value="Genomic_DNA"/>
</dbReference>
<feature type="region of interest" description="Disordered" evidence="1">
    <location>
        <begin position="102"/>
        <end position="126"/>
    </location>
</feature>
<dbReference type="AlphaFoldDB" id="A0A0L0H8Z3"/>
<accession>A0A0L0H8Z3</accession>
<evidence type="ECO:0000313" key="3">
    <source>
        <dbReference type="Proteomes" id="UP000053201"/>
    </source>
</evidence>
<dbReference type="VEuPathDB" id="FungiDB:SPPG_09371"/>
<keyword evidence="3" id="KW-1185">Reference proteome</keyword>
<dbReference type="RefSeq" id="XP_016606045.1">
    <property type="nucleotide sequence ID" value="XM_016757531.1"/>
</dbReference>
<sequence>MSDTVNETSASKRREFERIKLELFQKGFAALRDTSSGFKDLAATNRLYAEWLTRTRPLEEESSSSSDTEHQITQLQKGLAAHKEIARADLLYAQAVVGLRPLEEESPSSSDTEQQENVSSEHTCAS</sequence>
<name>A0A0L0H8Z3_SPIPD</name>
<dbReference type="InParanoid" id="A0A0L0H8Z3"/>
<gene>
    <name evidence="2" type="ORF">SPPG_09371</name>
</gene>
<feature type="compositionally biased region" description="Polar residues" evidence="1">
    <location>
        <begin position="117"/>
        <end position="126"/>
    </location>
</feature>
<feature type="region of interest" description="Disordered" evidence="1">
    <location>
        <begin position="54"/>
        <end position="78"/>
    </location>
</feature>
<dbReference type="GeneID" id="27692496"/>
<reference evidence="2 3" key="1">
    <citation type="submission" date="2009-08" db="EMBL/GenBank/DDBJ databases">
        <title>The Genome Sequence of Spizellomyces punctatus strain DAOM BR117.</title>
        <authorList>
            <consortium name="The Broad Institute Genome Sequencing Platform"/>
            <person name="Russ C."/>
            <person name="Cuomo C."/>
            <person name="Shea T."/>
            <person name="Young S.K."/>
            <person name="Zeng Q."/>
            <person name="Koehrsen M."/>
            <person name="Haas B."/>
            <person name="Borodovsky M."/>
            <person name="Guigo R."/>
            <person name="Alvarado L."/>
            <person name="Berlin A."/>
            <person name="Bochicchio J."/>
            <person name="Borenstein D."/>
            <person name="Chapman S."/>
            <person name="Chen Z."/>
            <person name="Engels R."/>
            <person name="Freedman E."/>
            <person name="Gellesch M."/>
            <person name="Goldberg J."/>
            <person name="Griggs A."/>
            <person name="Gujja S."/>
            <person name="Heiman D."/>
            <person name="Hepburn T."/>
            <person name="Howarth C."/>
            <person name="Jen D."/>
            <person name="Larson L."/>
            <person name="Lewis B."/>
            <person name="Mehta T."/>
            <person name="Park D."/>
            <person name="Pearson M."/>
            <person name="Roberts A."/>
            <person name="Saif S."/>
            <person name="Shenoy N."/>
            <person name="Sisk P."/>
            <person name="Stolte C."/>
            <person name="Sykes S."/>
            <person name="Thomson T."/>
            <person name="Walk T."/>
            <person name="White J."/>
            <person name="Yandava C."/>
            <person name="Burger G."/>
            <person name="Gray M.W."/>
            <person name="Holland P.W.H."/>
            <person name="King N."/>
            <person name="Lang F.B.F."/>
            <person name="Roger A.J."/>
            <person name="Ruiz-Trillo I."/>
            <person name="Lander E."/>
            <person name="Nusbaum C."/>
        </authorList>
    </citation>
    <scope>NUCLEOTIDE SEQUENCE [LARGE SCALE GENOMIC DNA]</scope>
    <source>
        <strain evidence="2 3">DAOM BR117</strain>
    </source>
</reference>
<protein>
    <submittedName>
        <fullName evidence="2">Uncharacterized protein</fullName>
    </submittedName>
</protein>
<evidence type="ECO:0000256" key="1">
    <source>
        <dbReference type="SAM" id="MobiDB-lite"/>
    </source>
</evidence>
<proteinExistence type="predicted"/>